<dbReference type="PANTHER" id="PTHR43540">
    <property type="entry name" value="PEROXYUREIDOACRYLATE/UREIDOACRYLATE AMIDOHYDROLASE-RELATED"/>
    <property type="match status" value="1"/>
</dbReference>
<dbReference type="InterPro" id="IPR000868">
    <property type="entry name" value="Isochorismatase-like_dom"/>
</dbReference>
<sequence length="226" mass="24471">MHLPLDLPLDRTALLLIDLQEEHRQDPRYLVDGYDAVLARSARLLAAARTAGLRVLHAAYLRDFAKVPPRPFEPVDADGAPAFSAPGTALTDICPEVAPRPGEEQILKNDLSCFTDSDFVAMMQQPPEWMIVCGVWSEACVAATIRDCVARGIRVLMVKDACGSGTRTMHQVAMLNLANRLYGGAVTDTAGAEALIAGDTQTVWRLQGAAPLRFDADTIAAEFARL</sequence>
<dbReference type="InterPro" id="IPR050272">
    <property type="entry name" value="Isochorismatase-like_hydrls"/>
</dbReference>
<dbReference type="PANTHER" id="PTHR43540:SF15">
    <property type="entry name" value="BLR5631 PROTEIN"/>
    <property type="match status" value="1"/>
</dbReference>
<organism evidence="3 4">
    <name type="scientific">Pseudooceanicola pacificus</name>
    <dbReference type="NCBI Taxonomy" id="2676438"/>
    <lineage>
        <taxon>Bacteria</taxon>
        <taxon>Pseudomonadati</taxon>
        <taxon>Pseudomonadota</taxon>
        <taxon>Alphaproteobacteria</taxon>
        <taxon>Rhodobacterales</taxon>
        <taxon>Paracoccaceae</taxon>
        <taxon>Pseudooceanicola</taxon>
    </lineage>
</organism>
<dbReference type="GO" id="GO:0016787">
    <property type="term" value="F:hydrolase activity"/>
    <property type="evidence" value="ECO:0007669"/>
    <property type="project" value="UniProtKB-KW"/>
</dbReference>
<dbReference type="Proteomes" id="UP000443843">
    <property type="component" value="Unassembled WGS sequence"/>
</dbReference>
<dbReference type="AlphaFoldDB" id="A0A844W9I5"/>
<protein>
    <submittedName>
        <fullName evidence="3">Isochorismatase family protein</fullName>
    </submittedName>
</protein>
<name>A0A844W9I5_9RHOB</name>
<evidence type="ECO:0000313" key="4">
    <source>
        <dbReference type="Proteomes" id="UP000443843"/>
    </source>
</evidence>
<accession>A0A844W9I5</accession>
<dbReference type="EMBL" id="WNXQ01000013">
    <property type="protein sequence ID" value="MWB79611.1"/>
    <property type="molecule type" value="Genomic_DNA"/>
</dbReference>
<reference evidence="3 4" key="1">
    <citation type="submission" date="2019-11" db="EMBL/GenBank/DDBJ databases">
        <title>Pseudooceanicola pacifica sp. nov., isolated from deep-sea sediment of the Pacific Ocean.</title>
        <authorList>
            <person name="Lyu L."/>
        </authorList>
    </citation>
    <scope>NUCLEOTIDE SEQUENCE [LARGE SCALE GENOMIC DNA]</scope>
    <source>
        <strain evidence="3 4">216_PA32_1</strain>
    </source>
</reference>
<dbReference type="SUPFAM" id="SSF52499">
    <property type="entry name" value="Isochorismatase-like hydrolases"/>
    <property type="match status" value="1"/>
</dbReference>
<proteinExistence type="predicted"/>
<keyword evidence="1" id="KW-0378">Hydrolase</keyword>
<keyword evidence="4" id="KW-1185">Reference proteome</keyword>
<evidence type="ECO:0000313" key="3">
    <source>
        <dbReference type="EMBL" id="MWB79611.1"/>
    </source>
</evidence>
<dbReference type="RefSeq" id="WP_160383739.1">
    <property type="nucleotide sequence ID" value="NZ_WNXQ01000013.1"/>
</dbReference>
<dbReference type="Gene3D" id="3.40.50.850">
    <property type="entry name" value="Isochorismatase-like"/>
    <property type="match status" value="1"/>
</dbReference>
<dbReference type="Pfam" id="PF00857">
    <property type="entry name" value="Isochorismatase"/>
    <property type="match status" value="1"/>
</dbReference>
<comment type="caution">
    <text evidence="3">The sequence shown here is derived from an EMBL/GenBank/DDBJ whole genome shotgun (WGS) entry which is preliminary data.</text>
</comment>
<gene>
    <name evidence="3" type="ORF">GLS40_16375</name>
</gene>
<feature type="domain" description="Isochorismatase-like" evidence="2">
    <location>
        <begin position="12"/>
        <end position="190"/>
    </location>
</feature>
<evidence type="ECO:0000256" key="1">
    <source>
        <dbReference type="ARBA" id="ARBA00022801"/>
    </source>
</evidence>
<dbReference type="InterPro" id="IPR036380">
    <property type="entry name" value="Isochorismatase-like_sf"/>
</dbReference>
<evidence type="ECO:0000259" key="2">
    <source>
        <dbReference type="Pfam" id="PF00857"/>
    </source>
</evidence>